<reference evidence="2" key="1">
    <citation type="journal article" date="2019" name="Int. J. Syst. Evol. Microbiol.">
        <title>The Global Catalogue of Microorganisms (GCM) 10K type strain sequencing project: providing services to taxonomists for standard genome sequencing and annotation.</title>
        <authorList>
            <consortium name="The Broad Institute Genomics Platform"/>
            <consortium name="The Broad Institute Genome Sequencing Center for Infectious Disease"/>
            <person name="Wu L."/>
            <person name="Ma J."/>
        </authorList>
    </citation>
    <scope>NUCLEOTIDE SEQUENCE [LARGE SCALE GENOMIC DNA]</scope>
    <source>
        <strain evidence="2">DT72</strain>
    </source>
</reference>
<dbReference type="SUPFAM" id="SSF52540">
    <property type="entry name" value="P-loop containing nucleoside triphosphate hydrolases"/>
    <property type="match status" value="1"/>
</dbReference>
<dbReference type="EMBL" id="JBHUFB010000010">
    <property type="protein sequence ID" value="MFD1812829.1"/>
    <property type="molecule type" value="Genomic_DNA"/>
</dbReference>
<comment type="caution">
    <text evidence="1">The sequence shown here is derived from an EMBL/GenBank/DDBJ whole genome shotgun (WGS) entry which is preliminary data.</text>
</comment>
<evidence type="ECO:0000313" key="2">
    <source>
        <dbReference type="Proteomes" id="UP001597286"/>
    </source>
</evidence>
<name>A0ABW4P3H5_9NOCA</name>
<evidence type="ECO:0000313" key="1">
    <source>
        <dbReference type="EMBL" id="MFD1812829.1"/>
    </source>
</evidence>
<dbReference type="Proteomes" id="UP001597286">
    <property type="component" value="Unassembled WGS sequence"/>
</dbReference>
<accession>A0ABW4P3H5</accession>
<sequence>MELQKLIERLPNRSNRLTEEPDAPPGVMIPSEEAGAKFIAPDLQLAEGFHSPDANARVILISASAAVGKTTLATNLARITGNPYWDLGKFSMGSGFFSGILSTSYGVRNYAAVIDELRSGYACLILDAADEAIVASTSTNYNAALQNLAEIIVGAKSPNACAVILGRPETIIDTHLYLSELDVDTEVLEVAYFSESAAQSFVHLKSVGPSGEPVNELDQFVESFFTRVREAFGSEDWQSVGPFLGYAPVLDSMALFATRFENPFKELRRFAEESSRTWSLIAEMLDRILERETNKFAASFGGNNAAKQKFAASAYSTTTQIQWLLADDLVSLHAEPDLDLAVKPEWLDDIDQRLRDQFEDHPFLKSVNGDHARNVLLGFTSTAFRDYVLGRYLTNPDRDYLEVLVAYWLQPEVVPSPMLSRFIRSSPQVRDGTILHPESLLFLIDSHTQQVPETSELAYVEWRNGEFSDLESVSMDDQISISFENDPAETAGVLIQVDRECVRLGRSAAYSVFSLPGSTVMIGQESAECDLGPRLSMQVEKFVGQSSEVHINNSVQTIGSNAGNRSNGVTLWTDRIDGVVRRITGAREEFAVRVPTAPHPWQPFRVVDSPNQDPAESDILFTALALRRIAVWFGRGGMRFSREKMDAILSKGRASIAMFEYLKMRGYIWIDEPYYRLDGEFNIGSIRNLDFSDQNYKRLINEAVREIGA</sequence>
<organism evidence="1 2">
    <name type="scientific">Rhodococcus gannanensis</name>
    <dbReference type="NCBI Taxonomy" id="1960308"/>
    <lineage>
        <taxon>Bacteria</taxon>
        <taxon>Bacillati</taxon>
        <taxon>Actinomycetota</taxon>
        <taxon>Actinomycetes</taxon>
        <taxon>Mycobacteriales</taxon>
        <taxon>Nocardiaceae</taxon>
        <taxon>Rhodococcus</taxon>
    </lineage>
</organism>
<proteinExistence type="predicted"/>
<dbReference type="RefSeq" id="WP_378485354.1">
    <property type="nucleotide sequence ID" value="NZ_JBHUFB010000010.1"/>
</dbReference>
<protein>
    <submittedName>
        <fullName evidence="1">Uncharacterized protein</fullName>
    </submittedName>
</protein>
<keyword evidence="2" id="KW-1185">Reference proteome</keyword>
<gene>
    <name evidence="1" type="ORF">ACFSJG_11435</name>
</gene>
<dbReference type="InterPro" id="IPR027417">
    <property type="entry name" value="P-loop_NTPase"/>
</dbReference>